<dbReference type="SUPFAM" id="SSF54001">
    <property type="entry name" value="Cysteine proteinases"/>
    <property type="match status" value="1"/>
</dbReference>
<evidence type="ECO:0000256" key="4">
    <source>
        <dbReference type="ARBA" id="ARBA00022807"/>
    </source>
</evidence>
<dbReference type="InterPro" id="IPR038765">
    <property type="entry name" value="Papain-like_cys_pep_sf"/>
</dbReference>
<proteinExistence type="inferred from homology"/>
<keyword evidence="4" id="KW-0788">Thiol protease</keyword>
<feature type="domain" description="NlpC/P60" evidence="6">
    <location>
        <begin position="224"/>
        <end position="351"/>
    </location>
</feature>
<dbReference type="PANTHER" id="PTHR47053">
    <property type="entry name" value="MUREIN DD-ENDOPEPTIDASE MEPH-RELATED"/>
    <property type="match status" value="1"/>
</dbReference>
<dbReference type="GO" id="GO:0008234">
    <property type="term" value="F:cysteine-type peptidase activity"/>
    <property type="evidence" value="ECO:0007669"/>
    <property type="project" value="UniProtKB-KW"/>
</dbReference>
<protein>
    <submittedName>
        <fullName evidence="7">Peptidase P60</fullName>
    </submittedName>
</protein>
<accession>A0A8J3XNB3</accession>
<sequence>MTRKLRFGGRLAAIAVATATVAATAAFAPAAAAAAQPAPATPPIAYVDVSVATVWTSPDSPRPIDAPALTDPADPEKWLAAMTVDDKRGLTSGNLTQTQVLYGHPVYVLAQQGDWAEVAVPGQATPKNSLGYPGWVPKAQLTSNAGYTAVAAHSPFALVDRAPTTWLYNDLGRRSKALKISANTRLPELARVGDSVLVYTPDHGTKWLSATDVSVYKSETDIPYPTGADLVNFAKKFINVPYLWAGRAGFGFDCSGFTSTVYEANGIAIPRDSGAQATYGGGTKVDRADLQPGDLIFYAHNNGTGSIYHVAMYIGNQQMIEAYDAATPVRITPARFNTDYWGAVRYLAAGH</sequence>
<dbReference type="AlphaFoldDB" id="A0A8J3XNB3"/>
<comment type="similarity">
    <text evidence="1">Belongs to the peptidase C40 family.</text>
</comment>
<organism evidence="7 8">
    <name type="scientific">Planotetraspora silvatica</name>
    <dbReference type="NCBI Taxonomy" id="234614"/>
    <lineage>
        <taxon>Bacteria</taxon>
        <taxon>Bacillati</taxon>
        <taxon>Actinomycetota</taxon>
        <taxon>Actinomycetes</taxon>
        <taxon>Streptosporangiales</taxon>
        <taxon>Streptosporangiaceae</taxon>
        <taxon>Planotetraspora</taxon>
    </lineage>
</organism>
<evidence type="ECO:0000256" key="2">
    <source>
        <dbReference type="ARBA" id="ARBA00022670"/>
    </source>
</evidence>
<dbReference type="Gene3D" id="3.90.1720.10">
    <property type="entry name" value="endopeptidase domain like (from Nostoc punctiforme)"/>
    <property type="match status" value="1"/>
</dbReference>
<keyword evidence="3" id="KW-0378">Hydrolase</keyword>
<dbReference type="Proteomes" id="UP000644610">
    <property type="component" value="Unassembled WGS sequence"/>
</dbReference>
<keyword evidence="5" id="KW-0732">Signal</keyword>
<evidence type="ECO:0000313" key="7">
    <source>
        <dbReference type="EMBL" id="GII47329.1"/>
    </source>
</evidence>
<keyword evidence="2" id="KW-0645">Protease</keyword>
<dbReference type="PROSITE" id="PS51935">
    <property type="entry name" value="NLPC_P60"/>
    <property type="match status" value="1"/>
</dbReference>
<dbReference type="RefSeq" id="WP_203975743.1">
    <property type="nucleotide sequence ID" value="NZ_BAAAKY010000014.1"/>
</dbReference>
<dbReference type="GO" id="GO:0006508">
    <property type="term" value="P:proteolysis"/>
    <property type="evidence" value="ECO:0007669"/>
    <property type="project" value="UniProtKB-KW"/>
</dbReference>
<dbReference type="InterPro" id="IPR051202">
    <property type="entry name" value="Peptidase_C40"/>
</dbReference>
<feature type="signal peptide" evidence="5">
    <location>
        <begin position="1"/>
        <end position="34"/>
    </location>
</feature>
<dbReference type="InterPro" id="IPR057812">
    <property type="entry name" value="SH3_YKFC_2nd"/>
</dbReference>
<evidence type="ECO:0000256" key="3">
    <source>
        <dbReference type="ARBA" id="ARBA00022801"/>
    </source>
</evidence>
<reference evidence="7" key="1">
    <citation type="submission" date="2021-01" db="EMBL/GenBank/DDBJ databases">
        <title>Whole genome shotgun sequence of Planotetraspora silvatica NBRC 100141.</title>
        <authorList>
            <person name="Komaki H."/>
            <person name="Tamura T."/>
        </authorList>
    </citation>
    <scope>NUCLEOTIDE SEQUENCE</scope>
    <source>
        <strain evidence="7">NBRC 100141</strain>
    </source>
</reference>
<dbReference type="InterPro" id="IPR000064">
    <property type="entry name" value="NLP_P60_dom"/>
</dbReference>
<evidence type="ECO:0000256" key="5">
    <source>
        <dbReference type="SAM" id="SignalP"/>
    </source>
</evidence>
<name>A0A8J3XNB3_9ACTN</name>
<feature type="chain" id="PRO_5039066201" evidence="5">
    <location>
        <begin position="35"/>
        <end position="351"/>
    </location>
</feature>
<dbReference type="Pfam" id="PF23795">
    <property type="entry name" value="SH3_YKFC_2nd"/>
    <property type="match status" value="1"/>
</dbReference>
<evidence type="ECO:0000256" key="1">
    <source>
        <dbReference type="ARBA" id="ARBA00007074"/>
    </source>
</evidence>
<dbReference type="Pfam" id="PF00877">
    <property type="entry name" value="NLPC_P60"/>
    <property type="match status" value="1"/>
</dbReference>
<dbReference type="Gene3D" id="2.30.30.40">
    <property type="entry name" value="SH3 Domains"/>
    <property type="match status" value="2"/>
</dbReference>
<dbReference type="PANTHER" id="PTHR47053:SF3">
    <property type="entry name" value="GAMMA-D-GLUTAMYL-L-LYSINE DIPEPTIDYL-PEPTIDASE"/>
    <property type="match status" value="1"/>
</dbReference>
<dbReference type="EMBL" id="BOOQ01000024">
    <property type="protein sequence ID" value="GII47329.1"/>
    <property type="molecule type" value="Genomic_DNA"/>
</dbReference>
<gene>
    <name evidence="7" type="ORF">Psi02_37530</name>
</gene>
<comment type="caution">
    <text evidence="7">The sequence shown here is derived from an EMBL/GenBank/DDBJ whole genome shotgun (WGS) entry which is preliminary data.</text>
</comment>
<keyword evidence="8" id="KW-1185">Reference proteome</keyword>
<evidence type="ECO:0000313" key="8">
    <source>
        <dbReference type="Proteomes" id="UP000644610"/>
    </source>
</evidence>
<evidence type="ECO:0000259" key="6">
    <source>
        <dbReference type="PROSITE" id="PS51935"/>
    </source>
</evidence>